<keyword evidence="3" id="KW-1185">Reference proteome</keyword>
<sequence>MCIGIPMQIVAVDSNGTTWCTRDGEDRSEVDIGLVGPQPPGTWLLVFLGSAREVLTEDSARTIAQALDGVAAALAGGDFEHFFADLIDREPQLPQHLRPTATSDVHEDSST</sequence>
<dbReference type="GO" id="GO:0051604">
    <property type="term" value="P:protein maturation"/>
    <property type="evidence" value="ECO:0007669"/>
    <property type="project" value="TreeGrafter"/>
</dbReference>
<dbReference type="SUPFAM" id="SSF159127">
    <property type="entry name" value="HupF/HypC-like"/>
    <property type="match status" value="1"/>
</dbReference>
<dbReference type="RefSeq" id="WP_070072984.1">
    <property type="nucleotide sequence ID" value="NZ_CP017448.1"/>
</dbReference>
<protein>
    <recommendedName>
        <fullName evidence="4">Hydrogenase</fullName>
    </recommendedName>
</protein>
<comment type="similarity">
    <text evidence="1">Belongs to the HupF/HypC family.</text>
</comment>
<dbReference type="Proteomes" id="UP000095342">
    <property type="component" value="Chromosome"/>
</dbReference>
<organism evidence="2 3">
    <name type="scientific">Acidihalobacter aeolianus</name>
    <dbReference type="NCBI Taxonomy" id="2792603"/>
    <lineage>
        <taxon>Bacteria</taxon>
        <taxon>Pseudomonadati</taxon>
        <taxon>Pseudomonadota</taxon>
        <taxon>Gammaproteobacteria</taxon>
        <taxon>Chromatiales</taxon>
        <taxon>Ectothiorhodospiraceae</taxon>
        <taxon>Acidihalobacter</taxon>
    </lineage>
</organism>
<evidence type="ECO:0000313" key="3">
    <source>
        <dbReference type="Proteomes" id="UP000095342"/>
    </source>
</evidence>
<evidence type="ECO:0000313" key="2">
    <source>
        <dbReference type="EMBL" id="AOV17434.1"/>
    </source>
</evidence>
<dbReference type="PANTHER" id="PTHR35177">
    <property type="entry name" value="HYDROGENASE MATURATION FACTOR HYBG"/>
    <property type="match status" value="1"/>
</dbReference>
<dbReference type="PANTHER" id="PTHR35177:SF2">
    <property type="entry name" value="HYDROGENASE MATURATION FACTOR HYBG"/>
    <property type="match status" value="1"/>
</dbReference>
<proteinExistence type="inferred from homology"/>
<dbReference type="GO" id="GO:0005506">
    <property type="term" value="F:iron ion binding"/>
    <property type="evidence" value="ECO:0007669"/>
    <property type="project" value="TreeGrafter"/>
</dbReference>
<dbReference type="NCBIfam" id="TIGR00074">
    <property type="entry name" value="hypC_hupF"/>
    <property type="match status" value="1"/>
</dbReference>
<accession>A0A1D8K8Y4</accession>
<dbReference type="GO" id="GO:1902670">
    <property type="term" value="F:carbon dioxide binding"/>
    <property type="evidence" value="ECO:0007669"/>
    <property type="project" value="TreeGrafter"/>
</dbReference>
<evidence type="ECO:0008006" key="4">
    <source>
        <dbReference type="Google" id="ProtNLM"/>
    </source>
</evidence>
<reference evidence="2 3" key="1">
    <citation type="submission" date="2016-09" db="EMBL/GenBank/DDBJ databases">
        <title>Acidihalobacter prosperus V6 (DSM14174).</title>
        <authorList>
            <person name="Khaleque H.N."/>
            <person name="Ramsay J.P."/>
            <person name="Murphy R.J.T."/>
            <person name="Kaksonen A.H."/>
            <person name="Boxall N.J."/>
            <person name="Watkin E.L.J."/>
        </authorList>
    </citation>
    <scope>NUCLEOTIDE SEQUENCE [LARGE SCALE GENOMIC DNA]</scope>
    <source>
        <strain evidence="2 3">V6</strain>
    </source>
</reference>
<dbReference type="InterPro" id="IPR019812">
    <property type="entry name" value="Hydgase_assmbl_chp_CS"/>
</dbReference>
<name>A0A1D8K8Y4_9GAMM</name>
<dbReference type="InterPro" id="IPR001109">
    <property type="entry name" value="Hydrogenase_HupF/HypC"/>
</dbReference>
<dbReference type="AlphaFoldDB" id="A0A1D8K8Y4"/>
<dbReference type="Gene3D" id="2.30.30.140">
    <property type="match status" value="1"/>
</dbReference>
<evidence type="ECO:0000256" key="1">
    <source>
        <dbReference type="ARBA" id="ARBA00006018"/>
    </source>
</evidence>
<dbReference type="KEGG" id="aaeo:BJI67_10520"/>
<dbReference type="EMBL" id="CP017448">
    <property type="protein sequence ID" value="AOV17434.1"/>
    <property type="molecule type" value="Genomic_DNA"/>
</dbReference>
<dbReference type="Pfam" id="PF01455">
    <property type="entry name" value="HupF_HypC"/>
    <property type="match status" value="1"/>
</dbReference>
<gene>
    <name evidence="2" type="ORF">BJI67_10520</name>
</gene>
<dbReference type="PROSITE" id="PS01097">
    <property type="entry name" value="HUPF_HYPC"/>
    <property type="match status" value="1"/>
</dbReference>